<keyword evidence="4 10" id="KW-0067">ATP-binding</keyword>
<accession>A0ABV8B385</accession>
<keyword evidence="2 7" id="KW-0812">Transmembrane</keyword>
<evidence type="ECO:0000256" key="1">
    <source>
        <dbReference type="ARBA" id="ARBA00004651"/>
    </source>
</evidence>
<evidence type="ECO:0000259" key="9">
    <source>
        <dbReference type="PROSITE" id="PS50929"/>
    </source>
</evidence>
<proteinExistence type="predicted"/>
<name>A0ABV8B385_9BACI</name>
<dbReference type="Proteomes" id="UP001595752">
    <property type="component" value="Unassembled WGS sequence"/>
</dbReference>
<organism evidence="10 11">
    <name type="scientific">Bacillus songklensis</name>
    <dbReference type="NCBI Taxonomy" id="1069116"/>
    <lineage>
        <taxon>Bacteria</taxon>
        <taxon>Bacillati</taxon>
        <taxon>Bacillota</taxon>
        <taxon>Bacilli</taxon>
        <taxon>Bacillales</taxon>
        <taxon>Bacillaceae</taxon>
        <taxon>Bacillus</taxon>
    </lineage>
</organism>
<gene>
    <name evidence="10" type="ORF">ACFOU2_15340</name>
</gene>
<evidence type="ECO:0000256" key="7">
    <source>
        <dbReference type="SAM" id="Phobius"/>
    </source>
</evidence>
<keyword evidence="3" id="KW-0547">Nucleotide-binding</keyword>
<feature type="domain" description="ABC transporter" evidence="8">
    <location>
        <begin position="356"/>
        <end position="592"/>
    </location>
</feature>
<sequence length="598" mass="67718">MRNVLYFTKRIHSFAGRILYLNLIGMMLISLFEGIGIFLLIPLISLTGIFDFHLEESSPIYSIYRIFQGVPKNVSLLLILAIYVLLIIGQGFFQRNQMILNGKIQQGFIRHLRDETYKNLVQANWDFFLKKRKSDIINLMTTELSRVAGGTHMFLQFITSLVFTFIQISIAFWLSAQVTIAVLLFGLVLIFFSRTFIRKSNSLGNETVELSKTFLAGITDHFNGIKDIKSNTLEKSHLNWVRSLSLKMEQNVNELIELKTTSQFIYKIVSAFLIAGFVFFSIKMFQAQSAQLMLIIVIFSRLWPRVSGIQSNLEQLGSLIPSFKALINLQSECLKAKELNEEDYMDVDPIVIEKELECQNVYFRYDQNQSTYALQNINIQLPANHMTAIVGPSGAGKSTLIDLLMGLNRPEKGEVLVDGIPLTSDNLLSLRRSVSYVPQDPFLFNGSIRENLLMIEPDASEEQIWEALKFSASAEFVKRLPKGLDTLIGDRGVRLSGGERQRLVLARAILRKPFILVLDEATSALDTENEAKIQAALERLKGTMTIIVIAHRLSTIRNADQVIVLEQGEVIQKGGFSQLANEKRGMFSNLLEKQINNL</sequence>
<dbReference type="InterPro" id="IPR011527">
    <property type="entry name" value="ABC1_TM_dom"/>
</dbReference>
<feature type="transmembrane region" description="Helical" evidence="7">
    <location>
        <begin position="74"/>
        <end position="93"/>
    </location>
</feature>
<keyword evidence="6 7" id="KW-0472">Membrane</keyword>
<reference evidence="11" key="1">
    <citation type="journal article" date="2019" name="Int. J. Syst. Evol. Microbiol.">
        <title>The Global Catalogue of Microorganisms (GCM) 10K type strain sequencing project: providing services to taxonomists for standard genome sequencing and annotation.</title>
        <authorList>
            <consortium name="The Broad Institute Genomics Platform"/>
            <consortium name="The Broad Institute Genome Sequencing Center for Infectious Disease"/>
            <person name="Wu L."/>
            <person name="Ma J."/>
        </authorList>
    </citation>
    <scope>NUCLEOTIDE SEQUENCE [LARGE SCALE GENOMIC DNA]</scope>
    <source>
        <strain evidence="11">CCUG 61889</strain>
    </source>
</reference>
<dbReference type="InterPro" id="IPR039421">
    <property type="entry name" value="Type_1_exporter"/>
</dbReference>
<comment type="subcellular location">
    <subcellularLocation>
        <location evidence="1">Cell membrane</location>
        <topology evidence="1">Multi-pass membrane protein</topology>
    </subcellularLocation>
</comment>
<dbReference type="InterPro" id="IPR003439">
    <property type="entry name" value="ABC_transporter-like_ATP-bd"/>
</dbReference>
<keyword evidence="5 7" id="KW-1133">Transmembrane helix</keyword>
<dbReference type="PROSITE" id="PS00211">
    <property type="entry name" value="ABC_TRANSPORTER_1"/>
    <property type="match status" value="1"/>
</dbReference>
<dbReference type="SMART" id="SM00382">
    <property type="entry name" value="AAA"/>
    <property type="match status" value="1"/>
</dbReference>
<evidence type="ECO:0000313" key="10">
    <source>
        <dbReference type="EMBL" id="MFC3884763.1"/>
    </source>
</evidence>
<feature type="transmembrane region" description="Helical" evidence="7">
    <location>
        <begin position="20"/>
        <end position="44"/>
    </location>
</feature>
<dbReference type="InterPro" id="IPR027417">
    <property type="entry name" value="P-loop_NTPase"/>
</dbReference>
<evidence type="ECO:0000256" key="4">
    <source>
        <dbReference type="ARBA" id="ARBA00022840"/>
    </source>
</evidence>
<dbReference type="SUPFAM" id="SSF52540">
    <property type="entry name" value="P-loop containing nucleoside triphosphate hydrolases"/>
    <property type="match status" value="1"/>
</dbReference>
<dbReference type="SUPFAM" id="SSF90123">
    <property type="entry name" value="ABC transporter transmembrane region"/>
    <property type="match status" value="1"/>
</dbReference>
<dbReference type="InterPro" id="IPR003593">
    <property type="entry name" value="AAA+_ATPase"/>
</dbReference>
<evidence type="ECO:0000256" key="6">
    <source>
        <dbReference type="ARBA" id="ARBA00023136"/>
    </source>
</evidence>
<dbReference type="RefSeq" id="WP_377916552.1">
    <property type="nucleotide sequence ID" value="NZ_JBHRZT010000067.1"/>
</dbReference>
<feature type="domain" description="ABC transmembrane type-1" evidence="9">
    <location>
        <begin position="23"/>
        <end position="318"/>
    </location>
</feature>
<evidence type="ECO:0000256" key="2">
    <source>
        <dbReference type="ARBA" id="ARBA00022692"/>
    </source>
</evidence>
<dbReference type="Pfam" id="PF00005">
    <property type="entry name" value="ABC_tran"/>
    <property type="match status" value="1"/>
</dbReference>
<dbReference type="Gene3D" id="1.20.1560.10">
    <property type="entry name" value="ABC transporter type 1, transmembrane domain"/>
    <property type="match status" value="1"/>
</dbReference>
<feature type="transmembrane region" description="Helical" evidence="7">
    <location>
        <begin position="264"/>
        <end position="282"/>
    </location>
</feature>
<dbReference type="EMBL" id="JBHRZT010000067">
    <property type="protein sequence ID" value="MFC3884763.1"/>
    <property type="molecule type" value="Genomic_DNA"/>
</dbReference>
<dbReference type="GO" id="GO:0005524">
    <property type="term" value="F:ATP binding"/>
    <property type="evidence" value="ECO:0007669"/>
    <property type="project" value="UniProtKB-KW"/>
</dbReference>
<feature type="transmembrane region" description="Helical" evidence="7">
    <location>
        <begin position="154"/>
        <end position="174"/>
    </location>
</feature>
<dbReference type="Pfam" id="PF00664">
    <property type="entry name" value="ABC_membrane"/>
    <property type="match status" value="1"/>
</dbReference>
<evidence type="ECO:0000313" key="11">
    <source>
        <dbReference type="Proteomes" id="UP001595752"/>
    </source>
</evidence>
<dbReference type="InterPro" id="IPR017871">
    <property type="entry name" value="ABC_transporter-like_CS"/>
</dbReference>
<dbReference type="PROSITE" id="PS50893">
    <property type="entry name" value="ABC_TRANSPORTER_2"/>
    <property type="match status" value="1"/>
</dbReference>
<dbReference type="PANTHER" id="PTHR24221">
    <property type="entry name" value="ATP-BINDING CASSETTE SUB-FAMILY B"/>
    <property type="match status" value="1"/>
</dbReference>
<evidence type="ECO:0000259" key="8">
    <source>
        <dbReference type="PROSITE" id="PS50893"/>
    </source>
</evidence>
<evidence type="ECO:0000256" key="3">
    <source>
        <dbReference type="ARBA" id="ARBA00022741"/>
    </source>
</evidence>
<feature type="transmembrane region" description="Helical" evidence="7">
    <location>
        <begin position="180"/>
        <end position="197"/>
    </location>
</feature>
<comment type="caution">
    <text evidence="10">The sequence shown here is derived from an EMBL/GenBank/DDBJ whole genome shotgun (WGS) entry which is preliminary data.</text>
</comment>
<dbReference type="InterPro" id="IPR036640">
    <property type="entry name" value="ABC1_TM_sf"/>
</dbReference>
<evidence type="ECO:0000256" key="5">
    <source>
        <dbReference type="ARBA" id="ARBA00022989"/>
    </source>
</evidence>
<dbReference type="Gene3D" id="3.40.50.300">
    <property type="entry name" value="P-loop containing nucleotide triphosphate hydrolases"/>
    <property type="match status" value="1"/>
</dbReference>
<dbReference type="PROSITE" id="PS50929">
    <property type="entry name" value="ABC_TM1F"/>
    <property type="match status" value="1"/>
</dbReference>
<dbReference type="PANTHER" id="PTHR24221:SF654">
    <property type="entry name" value="ATP-BINDING CASSETTE SUB-FAMILY B MEMBER 6"/>
    <property type="match status" value="1"/>
</dbReference>
<protein>
    <submittedName>
        <fullName evidence="10">ABC transporter ATP-binding protein</fullName>
    </submittedName>
</protein>
<keyword evidence="11" id="KW-1185">Reference proteome</keyword>